<reference evidence="2" key="1">
    <citation type="submission" date="2016-10" db="EMBL/GenBank/DDBJ databases">
        <title>Genome sequence of Streptomyces mangrovisoli MUSC 149.</title>
        <authorList>
            <person name="Lee L.-H."/>
            <person name="Ser H.-L."/>
        </authorList>
    </citation>
    <scope>NUCLEOTIDE SEQUENCE [LARGE SCALE GENOMIC DNA]</scope>
    <source>
        <strain evidence="2">MUSC 149</strain>
    </source>
</reference>
<name>A0A1J4P323_9ACTN</name>
<dbReference type="AlphaFoldDB" id="A0A1J4P323"/>
<feature type="region of interest" description="Disordered" evidence="1">
    <location>
        <begin position="82"/>
        <end position="106"/>
    </location>
</feature>
<feature type="compositionally biased region" description="Basic and acidic residues" evidence="1">
    <location>
        <begin position="12"/>
        <end position="25"/>
    </location>
</feature>
<proteinExistence type="predicted"/>
<feature type="region of interest" description="Disordered" evidence="1">
    <location>
        <begin position="1"/>
        <end position="26"/>
    </location>
</feature>
<dbReference type="OrthoDB" id="3213067at2"/>
<accession>A0A1J4P323</accession>
<feature type="compositionally biased region" description="Acidic residues" evidence="1">
    <location>
        <begin position="92"/>
        <end position="106"/>
    </location>
</feature>
<dbReference type="Proteomes" id="UP000034196">
    <property type="component" value="Unassembled WGS sequence"/>
</dbReference>
<evidence type="ECO:0000313" key="2">
    <source>
        <dbReference type="EMBL" id="OIJ68968.1"/>
    </source>
</evidence>
<dbReference type="EMBL" id="LAVA02000011">
    <property type="protein sequence ID" value="OIJ68968.1"/>
    <property type="molecule type" value="Genomic_DNA"/>
</dbReference>
<protein>
    <submittedName>
        <fullName evidence="2">Uncharacterized protein</fullName>
    </submittedName>
</protein>
<comment type="caution">
    <text evidence="2">The sequence shown here is derived from an EMBL/GenBank/DDBJ whole genome shotgun (WGS) entry which is preliminary data.</text>
</comment>
<organism evidence="2 3">
    <name type="scientific">Streptomyces mangrovisoli</name>
    <dbReference type="NCBI Taxonomy" id="1428628"/>
    <lineage>
        <taxon>Bacteria</taxon>
        <taxon>Bacillati</taxon>
        <taxon>Actinomycetota</taxon>
        <taxon>Actinomycetes</taxon>
        <taxon>Kitasatosporales</taxon>
        <taxon>Streptomycetaceae</taxon>
        <taxon>Streptomyces</taxon>
    </lineage>
</organism>
<sequence length="203" mass="22510">MNHFSYRPIGPGDDRPRLPEPRPAEPGRWPMLEAALAVVNRDVTATLPGQEPLILMAVPSHEPTPQGGFDGEQVHVALPDGRWHGNQVNAYDPEEGDPEEPDDEETALSVVADAAQSTLMELLWQTWPICPEHKLGTHPRPAGSTEDWYETTTQADGPTVWWCRGDQDSHGHDLCRVGELAGTLPGKERRALRRAERARGERP</sequence>
<evidence type="ECO:0000313" key="3">
    <source>
        <dbReference type="Proteomes" id="UP000034196"/>
    </source>
</evidence>
<evidence type="ECO:0000256" key="1">
    <source>
        <dbReference type="SAM" id="MobiDB-lite"/>
    </source>
</evidence>
<gene>
    <name evidence="2" type="ORF">WN71_005810</name>
</gene>
<keyword evidence="3" id="KW-1185">Reference proteome</keyword>